<gene>
    <name evidence="3" type="primary">UBE2S</name>
    <name evidence="3" type="ORF">FOL46_007469</name>
</gene>
<feature type="domain" description="UBC core" evidence="2">
    <location>
        <begin position="1"/>
        <end position="137"/>
    </location>
</feature>
<protein>
    <submittedName>
        <fullName evidence="3">Ubiquitin-conjugating enzyme E2 S</fullName>
    </submittedName>
</protein>
<dbReference type="InterPro" id="IPR016135">
    <property type="entry name" value="UBQ-conjugating_enzyme/RWD"/>
</dbReference>
<feature type="region of interest" description="Disordered" evidence="1">
    <location>
        <begin position="264"/>
        <end position="285"/>
    </location>
</feature>
<evidence type="ECO:0000259" key="2">
    <source>
        <dbReference type="PROSITE" id="PS50127"/>
    </source>
</evidence>
<dbReference type="InterPro" id="IPR000608">
    <property type="entry name" value="UBC"/>
</dbReference>
<accession>A0A7J6MNZ0</accession>
<evidence type="ECO:0000313" key="4">
    <source>
        <dbReference type="Proteomes" id="UP000572268"/>
    </source>
</evidence>
<dbReference type="Gene3D" id="3.10.110.10">
    <property type="entry name" value="Ubiquitin Conjugating Enzyme"/>
    <property type="match status" value="1"/>
</dbReference>
<organism evidence="3 4">
    <name type="scientific">Perkinsus olseni</name>
    <name type="common">Perkinsus atlanticus</name>
    <dbReference type="NCBI Taxonomy" id="32597"/>
    <lineage>
        <taxon>Eukaryota</taxon>
        <taxon>Sar</taxon>
        <taxon>Alveolata</taxon>
        <taxon>Perkinsozoa</taxon>
        <taxon>Perkinsea</taxon>
        <taxon>Perkinsida</taxon>
        <taxon>Perkinsidae</taxon>
        <taxon>Perkinsus</taxon>
    </lineage>
</organism>
<sequence length="1384" mass="151134">MPNWLKERRVTLPNALDPTEIHAVVRGPELSPYARGFFTVKLFIEAEFPRLPPRVVFSTRVFHPNVCEVTGDVCKIALRRMWCSEDWDLERFLNGLVDLMERPFLDKPLNMTAARLFSAERDGFDRRARLCTVLHALPRSLTPVKRRRTSSSTTSDYCGFADLDPLVGNACYEDVADDLVPMAPLPHVGLSLDPMEATEVLSCSNSDSPSTPCAMSVDGDSEPVEAPRGRVPLEIVVDDDYGSSSSDDSEDGRDIVVDGMTTPQRGCGRCSPSAEPRSTGKLANTPKGGLFEHGISITSFQSMFVDESAALESLDRYLAVRKTVADSGCDCLVLVCGPDGSLNSGSVQCALHLLYGTSGRELIESEFSDMADELSELFMIVSGKEGSWSTIFCQDAVVSKVSAMTRLWPSTLVFSADMDKDIDTYDSQKTAAFIRALSGTTRIAVCPSLLGEKVNITRLNMSVEKWPLVKAYGYEGFATSGFLTLSNDVTDISERLNREVLSKWTPAAVTHATQGHCMRELEAAWDDSITAVTRMAECEKISGKEIGKPIIELNDYGELGDDGIAPEEMKLTAGCWFGAEAMSLSGRRSEDCGVVGRLRARRDCYMVWRGVHPETRVTCARTYLLPSRTTAVDDVEEIESMTMEAIRLVRDAAVAVSSGLDAPCTDSEVKVVCIDALGSTSKTRPGRAGTACAFISALVASKDVTVMYGDTYMFGASGEAVAVTRDRIPQLTPLAWGCSRSQVEAHRAVKADASRFLLKHKGVQMGRLLLKMSSEATGDEEVSMGEAGPTHNLGELQFAPPDATCRSRIGLWRLHATERSILARVGVSQAKMSIYSRGLAFTSGGSGALLVEINEESSLCLIEGTKTGGPWVTMTPNSRHILVFELTRPSLQSTGDDDYQPSPSRVLQHWRDRGIIIGVKNINNLPPEVTRFLRDEKTPQLSVNEQLLRRFTLPCAEVMSLEGVLFVAGLPGSEASTHRLAKNLAAHLGAECQQLRYGPTANECKHTHPTVSTLEDGKVSVCNVGFEKDGMAGRLVIWTTCIEDSLAYLITLTSKIDFVGLIVALLDPETYFPVRRDRELRNPLVGRLVRLCKAIAMPGPGSASEAERAIQTDLKRICSGVPLIACGTERPVDIINELKESRSMSRLYPARERASLLATKPQSVVLIKLELPATGAGAALSRARLSRLCRHLGAGHEGRYLDPEYRWPLSVGAILLSAEVWGVLADDDEPADALLQRVRAKTWAHWSYPVSDDHPVSGTSPPSIKGRFLVTRRSSSISSGLGKEFTALVLQECLPEIPPHKAPLTESVVPADVREALLKDIERRELPNGWLFDGTFYIDLNSGQRTRIHPELSARLAFYVSARQSEVDEHNAAVAALKSAAIVH</sequence>
<dbReference type="PANTHER" id="PTHR33664:SF1">
    <property type="entry name" value="DYNEIN AXONEMAL ASSEMBLY FACTOR 9"/>
    <property type="match status" value="1"/>
</dbReference>
<dbReference type="InterPro" id="IPR040342">
    <property type="entry name" value="DNAAF9"/>
</dbReference>
<dbReference type="PANTHER" id="PTHR33664">
    <property type="entry name" value="RCG26366"/>
    <property type="match status" value="1"/>
</dbReference>
<dbReference type="PROSITE" id="PS50127">
    <property type="entry name" value="UBC_2"/>
    <property type="match status" value="1"/>
</dbReference>
<dbReference type="EMBL" id="JABANN010000053">
    <property type="protein sequence ID" value="KAF4673309.1"/>
    <property type="molecule type" value="Genomic_DNA"/>
</dbReference>
<name>A0A7J6MNZ0_PEROL</name>
<dbReference type="Pfam" id="PF00179">
    <property type="entry name" value="UQ_con"/>
    <property type="match status" value="1"/>
</dbReference>
<evidence type="ECO:0000256" key="1">
    <source>
        <dbReference type="SAM" id="MobiDB-lite"/>
    </source>
</evidence>
<comment type="caution">
    <text evidence="3">The sequence shown here is derived from an EMBL/GenBank/DDBJ whole genome shotgun (WGS) entry which is preliminary data.</text>
</comment>
<dbReference type="SUPFAM" id="SSF54495">
    <property type="entry name" value="UBC-like"/>
    <property type="match status" value="1"/>
</dbReference>
<proteinExistence type="predicted"/>
<feature type="compositionally biased region" description="Polar residues" evidence="1">
    <location>
        <begin position="201"/>
        <end position="213"/>
    </location>
</feature>
<dbReference type="SMART" id="SM00212">
    <property type="entry name" value="UBCc"/>
    <property type="match status" value="1"/>
</dbReference>
<feature type="region of interest" description="Disordered" evidence="1">
    <location>
        <begin position="201"/>
        <end position="226"/>
    </location>
</feature>
<dbReference type="Proteomes" id="UP000572268">
    <property type="component" value="Unassembled WGS sequence"/>
</dbReference>
<dbReference type="Pfam" id="PF23281">
    <property type="entry name" value="DAAF9_N"/>
    <property type="match status" value="1"/>
</dbReference>
<reference evidence="3 4" key="1">
    <citation type="submission" date="2020-04" db="EMBL/GenBank/DDBJ databases">
        <title>Perkinsus olseni comparative genomics.</title>
        <authorList>
            <person name="Bogema D.R."/>
        </authorList>
    </citation>
    <scope>NUCLEOTIDE SEQUENCE [LARGE SCALE GENOMIC DNA]</scope>
    <source>
        <strain evidence="3">ATCC PRA-31</strain>
    </source>
</reference>
<evidence type="ECO:0000313" key="3">
    <source>
        <dbReference type="EMBL" id="KAF4673309.1"/>
    </source>
</evidence>
<dbReference type="InterPro" id="IPR056498">
    <property type="entry name" value="DAAF9_N"/>
</dbReference>